<evidence type="ECO:0000313" key="2">
    <source>
        <dbReference type="Proteomes" id="UP000622890"/>
    </source>
</evidence>
<dbReference type="Proteomes" id="UP000622890">
    <property type="component" value="Unassembled WGS sequence"/>
</dbReference>
<protein>
    <submittedName>
        <fullName evidence="1">Uncharacterized protein</fullName>
    </submittedName>
</protein>
<comment type="caution">
    <text evidence="1">The sequence shown here is derived from an EMBL/GenBank/DDBJ whole genome shotgun (WGS) entry which is preliminary data.</text>
</comment>
<sequence>MNEDAEFHCSVCQGAIDNPHFCFDWRIERLTVHEHEGKPVMTISCTSHAIHPGFIHNDYVLRAGRQTSRGPRDVWHGKEPLSLQSCQLGKRRN</sequence>
<name>A0A934SVX3_9BURK</name>
<dbReference type="RefSeq" id="WP_200596384.1">
    <property type="nucleotide sequence ID" value="NZ_JAEPBG010000014.1"/>
</dbReference>
<reference evidence="1" key="1">
    <citation type="submission" date="2021-01" db="EMBL/GenBank/DDBJ databases">
        <title>Genome sequence of strain Noviherbaspirillum sp. DKR-6.</title>
        <authorList>
            <person name="Chaudhary D.K."/>
        </authorList>
    </citation>
    <scope>NUCLEOTIDE SEQUENCE</scope>
    <source>
        <strain evidence="1">DKR-6</strain>
    </source>
</reference>
<organism evidence="1 2">
    <name type="scientific">Noviherbaspirillum pedocola</name>
    <dbReference type="NCBI Taxonomy" id="2801341"/>
    <lineage>
        <taxon>Bacteria</taxon>
        <taxon>Pseudomonadati</taxon>
        <taxon>Pseudomonadota</taxon>
        <taxon>Betaproteobacteria</taxon>
        <taxon>Burkholderiales</taxon>
        <taxon>Oxalobacteraceae</taxon>
        <taxon>Noviherbaspirillum</taxon>
    </lineage>
</organism>
<accession>A0A934SVX3</accession>
<dbReference type="AlphaFoldDB" id="A0A934SVX3"/>
<dbReference type="EMBL" id="JAEPBG010000014">
    <property type="protein sequence ID" value="MBK4737806.1"/>
    <property type="molecule type" value="Genomic_DNA"/>
</dbReference>
<evidence type="ECO:0000313" key="1">
    <source>
        <dbReference type="EMBL" id="MBK4737806.1"/>
    </source>
</evidence>
<keyword evidence="2" id="KW-1185">Reference proteome</keyword>
<proteinExistence type="predicted"/>
<gene>
    <name evidence="1" type="ORF">JJB74_24560</name>
</gene>